<evidence type="ECO:0000313" key="2">
    <source>
        <dbReference type="Proteomes" id="UP001164539"/>
    </source>
</evidence>
<sequence length="1008" mass="112622">MENFICHNNQVFCILFFFFYYVCFQVNSLSSSTSLPSYSPNTTHYFLCPPNQSFALLQFKSQVTVGSTPQYYCDPNSSDKTASWMESTDCCSWDGITCDEVTGNVIGLDLHCSLLKGTIQDNSSIFQLSHLQWLNLGFNNFNGSKISPEIGRLTHLTELNFSYSKFYGPLPTEISRLYKLTSLDLSDSSFLISIDQQNFDLLASSLTRLTALNLGGTDMSSVKPSSLLNLSRSLMVLDLGNALIQGELPEEIFRFPNLQELYLYYNAHLTGYLPNSNWSSHLRILYLSYTNLKGEIPDSIGNLKCLEVLALGGCKFTGLIPTSVGNLTRLTDLKLFSNYLTGELPSSLSKLEKLTQINLYENMLTGQIPNIFVNFSLSPPSDPQFPCPVNVLSHLTNLDLSFNLFNGSVPSWLFTLPSLEYIDLSNNKLTAPIEQVDLGLPNSLRAVHLQNNHIHGSIPTSIFKLVNLTLLDISSNNLSGTVKFDLLSKLNNLQYLDLSNNNLLSFSSTSNMNYSMPNLTSLRFSSCNVIKFPMFLRTLENLQWLDLSNNRICGPIFKSESEGWKNLTYLNLSNNFLTYIEHHPWKNIQILDLQNNRIQGSIPIPPPSIEVFLFSNNSLSGQIPPSICKLTSLQYLSLSDNNLRGTIPPCLGNFGTGLIMLHLQKNNLQGVIPDTLANASLLKSLDLNSNLLEGPLPRSMTNCTQLEVVNVGNNRISDTFPCWLGSLSELKILVLRSNRFFGPLCDFDEVDLSIFPFQSLRILDLSHNEFTGFLPSRNFARMEAMMNADEDGSGGQYMVESYYSDSVSVTMKGGEYMLDRILTIFTSIDLSRNQFRGEIPEVIGKFKSLLVLNLSHNSLTGNIPLSLANLEALESLDLSFNKLDGRIPEQLTSLTTLEVLNLSFNSLWGRIPQGNQFNTFENYSFIGNKGLCGEPLSAKCGPSSDYDEEDKIVIEFDFQIAAIGFASGLAVGTSTAYCIFSTGKPRWFVRMVEGKRPIKKVRTCSQRR</sequence>
<gene>
    <name evidence="1" type="ORF">OWV82_005257</name>
</gene>
<comment type="caution">
    <text evidence="1">The sequence shown here is derived from an EMBL/GenBank/DDBJ whole genome shotgun (WGS) entry which is preliminary data.</text>
</comment>
<keyword evidence="2" id="KW-1185">Reference proteome</keyword>
<organism evidence="1 2">
    <name type="scientific">Melia azedarach</name>
    <name type="common">Chinaberry tree</name>
    <dbReference type="NCBI Taxonomy" id="155640"/>
    <lineage>
        <taxon>Eukaryota</taxon>
        <taxon>Viridiplantae</taxon>
        <taxon>Streptophyta</taxon>
        <taxon>Embryophyta</taxon>
        <taxon>Tracheophyta</taxon>
        <taxon>Spermatophyta</taxon>
        <taxon>Magnoliopsida</taxon>
        <taxon>eudicotyledons</taxon>
        <taxon>Gunneridae</taxon>
        <taxon>Pentapetalae</taxon>
        <taxon>rosids</taxon>
        <taxon>malvids</taxon>
        <taxon>Sapindales</taxon>
        <taxon>Meliaceae</taxon>
        <taxon>Melia</taxon>
    </lineage>
</organism>
<name>A0ACC1YSZ2_MELAZ</name>
<evidence type="ECO:0000313" key="1">
    <source>
        <dbReference type="EMBL" id="KAJ4726567.1"/>
    </source>
</evidence>
<proteinExistence type="predicted"/>
<accession>A0ACC1YSZ2</accession>
<dbReference type="EMBL" id="CM051395">
    <property type="protein sequence ID" value="KAJ4726567.1"/>
    <property type="molecule type" value="Genomic_DNA"/>
</dbReference>
<reference evidence="1 2" key="1">
    <citation type="journal article" date="2023" name="Science">
        <title>Complex scaffold remodeling in plant triterpene biosynthesis.</title>
        <authorList>
            <person name="De La Pena R."/>
            <person name="Hodgson H."/>
            <person name="Liu J.C."/>
            <person name="Stephenson M.J."/>
            <person name="Martin A.C."/>
            <person name="Owen C."/>
            <person name="Harkess A."/>
            <person name="Leebens-Mack J."/>
            <person name="Jimenez L.E."/>
            <person name="Osbourn A."/>
            <person name="Sattely E.S."/>
        </authorList>
    </citation>
    <scope>NUCLEOTIDE SEQUENCE [LARGE SCALE GENOMIC DNA]</scope>
    <source>
        <strain evidence="2">cv. JPN11</strain>
        <tissue evidence="1">Leaf</tissue>
    </source>
</reference>
<protein>
    <submittedName>
        <fullName evidence="1">Receptor-like protein</fullName>
    </submittedName>
</protein>
<dbReference type="Proteomes" id="UP001164539">
    <property type="component" value="Chromosome 2"/>
</dbReference>